<dbReference type="RefSeq" id="WP_338689669.1">
    <property type="nucleotide sequence ID" value="NZ_AP024702.1"/>
</dbReference>
<organism evidence="2 3">
    <name type="scientific">Haloferula helveola</name>
    <dbReference type="NCBI Taxonomy" id="490095"/>
    <lineage>
        <taxon>Bacteria</taxon>
        <taxon>Pseudomonadati</taxon>
        <taxon>Verrucomicrobiota</taxon>
        <taxon>Verrucomicrobiia</taxon>
        <taxon>Verrucomicrobiales</taxon>
        <taxon>Verrucomicrobiaceae</taxon>
        <taxon>Haloferula</taxon>
    </lineage>
</organism>
<dbReference type="EMBL" id="AP024702">
    <property type="protein sequence ID" value="BCX47451.1"/>
    <property type="molecule type" value="Genomic_DNA"/>
</dbReference>
<evidence type="ECO:0000313" key="2">
    <source>
        <dbReference type="EMBL" id="BCX47451.1"/>
    </source>
</evidence>
<keyword evidence="1" id="KW-1133">Transmembrane helix</keyword>
<keyword evidence="1" id="KW-0812">Transmembrane</keyword>
<evidence type="ECO:0000313" key="3">
    <source>
        <dbReference type="Proteomes" id="UP001374893"/>
    </source>
</evidence>
<dbReference type="Proteomes" id="UP001374893">
    <property type="component" value="Chromosome"/>
</dbReference>
<reference evidence="2 3" key="1">
    <citation type="submission" date="2021-06" db="EMBL/GenBank/DDBJ databases">
        <title>Complete genome of Haloferula helveola possessing various polysaccharide degrading enzymes.</title>
        <authorList>
            <person name="Takami H."/>
            <person name="Huang C."/>
            <person name="Hamasaki K."/>
        </authorList>
    </citation>
    <scope>NUCLEOTIDE SEQUENCE [LARGE SCALE GENOMIC DNA]</scope>
    <source>
        <strain evidence="2 3">CN-1</strain>
    </source>
</reference>
<keyword evidence="3" id="KW-1185">Reference proteome</keyword>
<feature type="transmembrane region" description="Helical" evidence="1">
    <location>
        <begin position="93"/>
        <end position="116"/>
    </location>
</feature>
<proteinExistence type="predicted"/>
<name>A0ABN6H1T1_9BACT</name>
<evidence type="ECO:0000256" key="1">
    <source>
        <dbReference type="SAM" id="Phobius"/>
    </source>
</evidence>
<feature type="transmembrane region" description="Helical" evidence="1">
    <location>
        <begin position="33"/>
        <end position="52"/>
    </location>
</feature>
<keyword evidence="1" id="KW-0472">Membrane</keyword>
<accession>A0ABN6H1T1</accession>
<feature type="transmembrane region" description="Helical" evidence="1">
    <location>
        <begin position="58"/>
        <end position="81"/>
    </location>
</feature>
<sequence>MINTFLPFVGTAFLAAAAWTVFTLRTARPQRRFMGPVGAWIGTAVLAALWQAEAIPWLWIFLKVVLLAWMAAIVLLITDIVVTSIRKDPSRGLRLLCAGVSLVANIGAGLVFLWIATVSAGGV</sequence>
<feature type="transmembrane region" description="Helical" evidence="1">
    <location>
        <begin position="6"/>
        <end position="24"/>
    </location>
</feature>
<protein>
    <submittedName>
        <fullName evidence="2">Uncharacterized protein</fullName>
    </submittedName>
</protein>
<gene>
    <name evidence="2" type="ORF">HAHE_13590</name>
</gene>